<name>A0ABU7DUA7_9TELE</name>
<comment type="caution">
    <text evidence="4">The sequence shown here is derived from an EMBL/GenBank/DDBJ whole genome shotgun (WGS) entry which is preliminary data.</text>
</comment>
<dbReference type="Gene3D" id="3.10.100.10">
    <property type="entry name" value="Mannose-Binding Protein A, subunit A"/>
    <property type="match status" value="1"/>
</dbReference>
<proteinExistence type="predicted"/>
<evidence type="ECO:0000313" key="4">
    <source>
        <dbReference type="EMBL" id="MED6278056.1"/>
    </source>
</evidence>
<dbReference type="PANTHER" id="PTHR46746:SF9">
    <property type="entry name" value="CD209 ANTIGEN-LIKE PROTEIN C-LIKE"/>
    <property type="match status" value="1"/>
</dbReference>
<dbReference type="InterPro" id="IPR051379">
    <property type="entry name" value="C-type_Lectin_Receptor_IMM"/>
</dbReference>
<sequence length="267" mass="30659">MQQTKALNVTEIRCLVLRGLPVILGDDPSTFFKACVVVDDEGLYNDVPVGILYHEQEYITPQKESLHHNASSVGIVLEGNIVMDADSLPQAMYIVFGLTYALHLNYPKYMKNSFDFFSTDNDRPVCSSSRLLPVSVGILCVLLLVSFGLISWGSWEMKQQEKDIRKHTELLDIHSRTLKFMLSFNTFPVNEYCPDQTCQLCPKGWMSFNKSCYLFSDDSDPKISWEQSQRYCQNRIIKLFGIMNLQEQVFLINQKNHRLLLAEATKH</sequence>
<keyword evidence="3" id="KW-0472">Membrane</keyword>
<gene>
    <name evidence="4" type="ORF">CHARACLAT_019765</name>
</gene>
<keyword evidence="5" id="KW-1185">Reference proteome</keyword>
<dbReference type="EMBL" id="JAHUTJ010034606">
    <property type="protein sequence ID" value="MED6278056.1"/>
    <property type="molecule type" value="Genomic_DNA"/>
</dbReference>
<dbReference type="PANTHER" id="PTHR46746">
    <property type="entry name" value="KILLER CELL LECTIN-LIKE RECEPTOR SUBFAMILY F MEMBER 2"/>
    <property type="match status" value="1"/>
</dbReference>
<evidence type="ECO:0000256" key="2">
    <source>
        <dbReference type="ARBA" id="ARBA00023157"/>
    </source>
</evidence>
<evidence type="ECO:0008006" key="6">
    <source>
        <dbReference type="Google" id="ProtNLM"/>
    </source>
</evidence>
<evidence type="ECO:0000256" key="1">
    <source>
        <dbReference type="ARBA" id="ARBA00022734"/>
    </source>
</evidence>
<protein>
    <recommendedName>
        <fullName evidence="6">C-type lectin domain-containing protein</fullName>
    </recommendedName>
</protein>
<dbReference type="Proteomes" id="UP001352852">
    <property type="component" value="Unassembled WGS sequence"/>
</dbReference>
<keyword evidence="2" id="KW-1015">Disulfide bond</keyword>
<dbReference type="InterPro" id="IPR016187">
    <property type="entry name" value="CTDL_fold"/>
</dbReference>
<keyword evidence="3" id="KW-1133">Transmembrane helix</keyword>
<organism evidence="4 5">
    <name type="scientific">Characodon lateralis</name>
    <dbReference type="NCBI Taxonomy" id="208331"/>
    <lineage>
        <taxon>Eukaryota</taxon>
        <taxon>Metazoa</taxon>
        <taxon>Chordata</taxon>
        <taxon>Craniata</taxon>
        <taxon>Vertebrata</taxon>
        <taxon>Euteleostomi</taxon>
        <taxon>Actinopterygii</taxon>
        <taxon>Neopterygii</taxon>
        <taxon>Teleostei</taxon>
        <taxon>Neoteleostei</taxon>
        <taxon>Acanthomorphata</taxon>
        <taxon>Ovalentaria</taxon>
        <taxon>Atherinomorphae</taxon>
        <taxon>Cyprinodontiformes</taxon>
        <taxon>Goodeidae</taxon>
        <taxon>Characodon</taxon>
    </lineage>
</organism>
<evidence type="ECO:0000313" key="5">
    <source>
        <dbReference type="Proteomes" id="UP001352852"/>
    </source>
</evidence>
<keyword evidence="1" id="KW-0430">Lectin</keyword>
<accession>A0ABU7DUA7</accession>
<dbReference type="SUPFAM" id="SSF56436">
    <property type="entry name" value="C-type lectin-like"/>
    <property type="match status" value="1"/>
</dbReference>
<keyword evidence="3" id="KW-0812">Transmembrane</keyword>
<reference evidence="4 5" key="1">
    <citation type="submission" date="2021-06" db="EMBL/GenBank/DDBJ databases">
        <authorList>
            <person name="Palmer J.M."/>
        </authorList>
    </citation>
    <scope>NUCLEOTIDE SEQUENCE [LARGE SCALE GENOMIC DNA]</scope>
    <source>
        <strain evidence="4 5">CL_MEX2019</strain>
        <tissue evidence="4">Muscle</tissue>
    </source>
</reference>
<evidence type="ECO:0000256" key="3">
    <source>
        <dbReference type="SAM" id="Phobius"/>
    </source>
</evidence>
<feature type="transmembrane region" description="Helical" evidence="3">
    <location>
        <begin position="131"/>
        <end position="155"/>
    </location>
</feature>
<dbReference type="InterPro" id="IPR016186">
    <property type="entry name" value="C-type_lectin-like/link_sf"/>
</dbReference>